<keyword evidence="2" id="KW-0472">Membrane</keyword>
<feature type="compositionally biased region" description="Pro residues" evidence="1">
    <location>
        <begin position="327"/>
        <end position="345"/>
    </location>
</feature>
<evidence type="ECO:0000256" key="2">
    <source>
        <dbReference type="SAM" id="Phobius"/>
    </source>
</evidence>
<name>A0A7W8BP22_9ACTN</name>
<feature type="transmembrane region" description="Helical" evidence="2">
    <location>
        <begin position="50"/>
        <end position="71"/>
    </location>
</feature>
<dbReference type="AlphaFoldDB" id="A0A7W8BP22"/>
<organism evidence="3 4">
    <name type="scientific">Streptomyces griseoloalbus</name>
    <dbReference type="NCBI Taxonomy" id="67303"/>
    <lineage>
        <taxon>Bacteria</taxon>
        <taxon>Bacillati</taxon>
        <taxon>Actinomycetota</taxon>
        <taxon>Actinomycetes</taxon>
        <taxon>Kitasatosporales</taxon>
        <taxon>Streptomycetaceae</taxon>
        <taxon>Streptomyces</taxon>
    </lineage>
</organism>
<accession>A0A7W8BP22</accession>
<dbReference type="EMBL" id="JACHJE010000007">
    <property type="protein sequence ID" value="MBB5126825.1"/>
    <property type="molecule type" value="Genomic_DNA"/>
</dbReference>
<feature type="transmembrane region" description="Helical" evidence="2">
    <location>
        <begin position="206"/>
        <end position="228"/>
    </location>
</feature>
<feature type="transmembrane region" description="Helical" evidence="2">
    <location>
        <begin position="77"/>
        <end position="99"/>
    </location>
</feature>
<dbReference type="Proteomes" id="UP000568022">
    <property type="component" value="Unassembled WGS sequence"/>
</dbReference>
<keyword evidence="4" id="KW-1185">Reference proteome</keyword>
<feature type="transmembrane region" description="Helical" evidence="2">
    <location>
        <begin position="139"/>
        <end position="164"/>
    </location>
</feature>
<sequence>MARTRGSWTGGALTLRSVLMPQYFARAVFHPAWIPASLDPSIERLKRFRIIAGAVASVGVYTYIEGGFAVTELLENALTASVVLLFLTPMTVGVMLFVWRRTGTVRQLRVPLLNALKLLLLFIACVVALVLLVQTTNSAGGNVAVILGVGLTMMWMLIFVAYGAVRVSGNFFGTAAVHRSLPALLATVTSWLMAIPDLVTGDLHGLSLTMGIVFILGAPVTVTVIALVEMGRLKRRYGIRLGTHPASLPPLPGHTPPVPPTMPPTGLPHVPPQGNPYGYPHPPTTGGHPYVPGAGGHPYAPGAGGHPYVPGAGGHPYAPGAGGNPYTPYPQPPYNPPNPNGPYGG</sequence>
<evidence type="ECO:0000313" key="4">
    <source>
        <dbReference type="Proteomes" id="UP000568022"/>
    </source>
</evidence>
<proteinExistence type="predicted"/>
<feature type="transmembrane region" description="Helical" evidence="2">
    <location>
        <begin position="176"/>
        <end position="194"/>
    </location>
</feature>
<keyword evidence="2" id="KW-0812">Transmembrane</keyword>
<evidence type="ECO:0000313" key="3">
    <source>
        <dbReference type="EMBL" id="MBB5126825.1"/>
    </source>
</evidence>
<protein>
    <submittedName>
        <fullName evidence="3">Uncharacterized protein</fullName>
    </submittedName>
</protein>
<keyword evidence="2" id="KW-1133">Transmembrane helix</keyword>
<evidence type="ECO:0000256" key="1">
    <source>
        <dbReference type="SAM" id="MobiDB-lite"/>
    </source>
</evidence>
<comment type="caution">
    <text evidence="3">The sequence shown here is derived from an EMBL/GenBank/DDBJ whole genome shotgun (WGS) entry which is preliminary data.</text>
</comment>
<feature type="transmembrane region" description="Helical" evidence="2">
    <location>
        <begin position="111"/>
        <end position="133"/>
    </location>
</feature>
<gene>
    <name evidence="3" type="ORF">FHS32_003566</name>
</gene>
<feature type="region of interest" description="Disordered" evidence="1">
    <location>
        <begin position="319"/>
        <end position="345"/>
    </location>
</feature>
<reference evidence="3 4" key="1">
    <citation type="submission" date="2020-08" db="EMBL/GenBank/DDBJ databases">
        <title>Genomic Encyclopedia of Type Strains, Phase III (KMG-III): the genomes of soil and plant-associated and newly described type strains.</title>
        <authorList>
            <person name="Whitman W."/>
        </authorList>
    </citation>
    <scope>NUCLEOTIDE SEQUENCE [LARGE SCALE GENOMIC DNA]</scope>
    <source>
        <strain evidence="3 4">CECT 3226</strain>
    </source>
</reference>